<dbReference type="PANTHER" id="PTHR45647:SF95">
    <property type="entry name" value="U-BOX DOMAIN-CONTAINING PROTEIN"/>
    <property type="match status" value="1"/>
</dbReference>
<protein>
    <recommendedName>
        <fullName evidence="4">RING-type E3 ubiquitin transferase</fullName>
        <ecNumber evidence="4">2.3.2.27</ecNumber>
    </recommendedName>
</protein>
<evidence type="ECO:0000256" key="6">
    <source>
        <dbReference type="ARBA" id="ARBA00022679"/>
    </source>
</evidence>
<evidence type="ECO:0000256" key="14">
    <source>
        <dbReference type="SAM" id="MobiDB-lite"/>
    </source>
</evidence>
<dbReference type="Pfam" id="PF00582">
    <property type="entry name" value="Usp"/>
    <property type="match status" value="1"/>
</dbReference>
<dbReference type="InterPro" id="IPR003613">
    <property type="entry name" value="Ubox_domain"/>
</dbReference>
<feature type="compositionally biased region" description="Polar residues" evidence="14">
    <location>
        <begin position="286"/>
        <end position="306"/>
    </location>
</feature>
<dbReference type="SMART" id="SM00504">
    <property type="entry name" value="Ubox"/>
    <property type="match status" value="1"/>
</dbReference>
<feature type="compositionally biased region" description="Low complexity" evidence="14">
    <location>
        <begin position="215"/>
        <end position="226"/>
    </location>
</feature>
<dbReference type="Pfam" id="PF03767">
    <property type="entry name" value="Acid_phosphat_B"/>
    <property type="match status" value="1"/>
</dbReference>
<dbReference type="InterPro" id="IPR013083">
    <property type="entry name" value="Znf_RING/FYVE/PHD"/>
</dbReference>
<dbReference type="InterPro" id="IPR010028">
    <property type="entry name" value="Acid_phosphatase_pln"/>
</dbReference>
<gene>
    <name evidence="17" type="primary">A10p013360.1_BraROA</name>
    <name evidence="17" type="ORF">IGI04_039895</name>
</gene>
<evidence type="ECO:0000256" key="9">
    <source>
        <dbReference type="ARBA" id="ARBA00022777"/>
    </source>
</evidence>
<evidence type="ECO:0000259" key="16">
    <source>
        <dbReference type="PROSITE" id="PS51698"/>
    </source>
</evidence>
<comment type="function">
    <text evidence="2">Functions as an E3 ubiquitin ligase.</text>
</comment>
<feature type="domain" description="U-box" evidence="16">
    <location>
        <begin position="723"/>
        <end position="796"/>
    </location>
</feature>
<evidence type="ECO:0000256" key="3">
    <source>
        <dbReference type="ARBA" id="ARBA00004906"/>
    </source>
</evidence>
<comment type="catalytic activity">
    <reaction evidence="1">
        <text>S-ubiquitinyl-[E2 ubiquitin-conjugating enzyme]-L-cysteine + [acceptor protein]-L-lysine = [E2 ubiquitin-conjugating enzyme]-L-cysteine + N(6)-ubiquitinyl-[acceptor protein]-L-lysine.</text>
        <dbReference type="EC" id="2.3.2.27"/>
    </reaction>
</comment>
<dbReference type="InterPro" id="IPR005519">
    <property type="entry name" value="Acid_phosphat_B-like"/>
</dbReference>
<proteinExistence type="predicted"/>
<name>A0ABQ7KPV2_BRACM</name>
<sequence>MDFFFKKSYLEPKPVLDQLPTKAGSDVASPYQSTTIAIAISGSSKSKKIVKWAVEKFSSDKNVVFKLIHVHLKITSVPTPSGKIVSISEAPEDVAATYRRQVMDETKETLLKPYKRMCERKKVAVELQVLESNSVAVAITREVSKHLISRLVVGRSSHVGLYGNRDVTAKIAAYVSNLCTIYVVSKGVYIISKHSSSDVQMNETITDSGSERTDTSSCSSGSGHTSDAMSNAPKSKSLAMSDKRLQHLPTIVRGVSVRMETSSVDSYGTASMFSDAEKEVSKRSSPETSRTVSWNPPRSYMSSNDNVTQSEDYFTDNQDTFQEIRKLRDELRRAQGMYELAQVEALDASRKLNELHEFEELTLMEHVTKALEEKETPTFEQMRREARDFAHRREAEMKATSEAKEKEKLKESSLVAPKLQYQEFTWEEIKTATSSFSKDLKIGMGAYGDVYKCNLHHTIAAVKVLHSPESTLSKQFDRELEILGKIRHPHLVLLLGACPEQGALVYEYMENGSLEDRLFRVNNSQPILWFVRFRIAWEVASALVFLHKSKPTPIIHRDLKPANILLDHNFVSKVGDVGISTMIQVNPLLTQFTTYKQTSPVGTLCYIDPEYQRTGRLSPKSDVYAFGMIILQLLTALPAIALTYKVEMAMENNDDEELIKILDKKAGDWPMEETRKLAALALYCTEIRAKDRPDLENQILPTLESLNKVAENARTFISYEPKQPPSHFFCPLLKDVMNEPCVASDGYTYDRRAIEEWMADHRTSPVTNLPLQNINLLPNHTLYAAIVEWRCKNPKICVFLIDSDPPMKKICVIFLVLVSFFFSSSACSDETSLLPKSSILQYPSEHKKVDGEEVNLYCTSWRFAAETNNLAPWSTIPAECADYVKDYVMGRGYATDLERVSEEASIFASSVEFSGDGKDIWVFDIDETLLSNLPYYIDHAFGLELFDHSEFDKWVERGVAPPIAPSLKLYQRVIALGYKIFLLTGRKETHRLVTVENLINAGFQNWDKLILRSPDEQHKMATLYKSEKRDEMVKEGYRIRGNSGDQWSDLLGSSISQRSFKLPNPMYYIP</sequence>
<keyword evidence="9" id="KW-0418">Kinase</keyword>
<evidence type="ECO:0000256" key="10">
    <source>
        <dbReference type="ARBA" id="ARBA00022786"/>
    </source>
</evidence>
<keyword evidence="6" id="KW-0808">Transferase</keyword>
<dbReference type="PROSITE" id="PS51698">
    <property type="entry name" value="U_BOX"/>
    <property type="match status" value="1"/>
</dbReference>
<keyword evidence="5" id="KW-0723">Serine/threonine-protein kinase</keyword>
<dbReference type="Gene3D" id="3.30.200.20">
    <property type="entry name" value="Phosphorylase Kinase, domain 1"/>
    <property type="match status" value="1"/>
</dbReference>
<dbReference type="Gene3D" id="3.30.40.10">
    <property type="entry name" value="Zinc/RING finger domain, C3HC4 (zinc finger)"/>
    <property type="match status" value="1"/>
</dbReference>
<evidence type="ECO:0000313" key="18">
    <source>
        <dbReference type="Proteomes" id="UP000823674"/>
    </source>
</evidence>
<dbReference type="EMBL" id="JADBGQ010000010">
    <property type="protein sequence ID" value="KAG5375299.1"/>
    <property type="molecule type" value="Genomic_DNA"/>
</dbReference>
<comment type="pathway">
    <text evidence="3">Protein modification; protein ubiquitination.</text>
</comment>
<evidence type="ECO:0000256" key="1">
    <source>
        <dbReference type="ARBA" id="ARBA00000900"/>
    </source>
</evidence>
<dbReference type="SUPFAM" id="SSF56112">
    <property type="entry name" value="Protein kinase-like (PK-like)"/>
    <property type="match status" value="1"/>
</dbReference>
<feature type="domain" description="Protein kinase" evidence="15">
    <location>
        <begin position="436"/>
        <end position="703"/>
    </location>
</feature>
<evidence type="ECO:0000256" key="5">
    <source>
        <dbReference type="ARBA" id="ARBA00022527"/>
    </source>
</evidence>
<dbReference type="InterPro" id="IPR006016">
    <property type="entry name" value="UspA"/>
</dbReference>
<dbReference type="Pfam" id="PF04564">
    <property type="entry name" value="U-box"/>
    <property type="match status" value="1"/>
</dbReference>
<keyword evidence="7" id="KW-0732">Signal</keyword>
<evidence type="ECO:0000256" key="7">
    <source>
        <dbReference type="ARBA" id="ARBA00022729"/>
    </source>
</evidence>
<evidence type="ECO:0000313" key="17">
    <source>
        <dbReference type="EMBL" id="KAG5375299.1"/>
    </source>
</evidence>
<evidence type="ECO:0000256" key="8">
    <source>
        <dbReference type="ARBA" id="ARBA00022741"/>
    </source>
</evidence>
<dbReference type="InterPro" id="IPR036412">
    <property type="entry name" value="HAD-like_sf"/>
</dbReference>
<dbReference type="CDD" id="cd01989">
    <property type="entry name" value="USP_STK_Ubox_N"/>
    <property type="match status" value="1"/>
</dbReference>
<dbReference type="SUPFAM" id="SSF57850">
    <property type="entry name" value="RING/U-box"/>
    <property type="match status" value="1"/>
</dbReference>
<feature type="coiled-coil region" evidence="13">
    <location>
        <begin position="317"/>
        <end position="344"/>
    </location>
</feature>
<dbReference type="InterPro" id="IPR008271">
    <property type="entry name" value="Ser/Thr_kinase_AS"/>
</dbReference>
<dbReference type="InterPro" id="IPR000719">
    <property type="entry name" value="Prot_kinase_dom"/>
</dbReference>
<dbReference type="SUPFAM" id="SSF56784">
    <property type="entry name" value="HAD-like"/>
    <property type="match status" value="1"/>
</dbReference>
<evidence type="ECO:0000259" key="15">
    <source>
        <dbReference type="PROSITE" id="PS50011"/>
    </source>
</evidence>
<feature type="region of interest" description="Disordered" evidence="14">
    <location>
        <begin position="200"/>
        <end position="242"/>
    </location>
</feature>
<evidence type="ECO:0000256" key="12">
    <source>
        <dbReference type="PROSITE-ProRule" id="PRU10141"/>
    </source>
</evidence>
<dbReference type="InterPro" id="IPR014729">
    <property type="entry name" value="Rossmann-like_a/b/a_fold"/>
</dbReference>
<dbReference type="PROSITE" id="PS50011">
    <property type="entry name" value="PROTEIN_KINASE_DOM"/>
    <property type="match status" value="1"/>
</dbReference>
<dbReference type="PROSITE" id="PS00107">
    <property type="entry name" value="PROTEIN_KINASE_ATP"/>
    <property type="match status" value="1"/>
</dbReference>
<dbReference type="CDD" id="cd07535">
    <property type="entry name" value="HAD_VSP"/>
    <property type="match status" value="1"/>
</dbReference>
<comment type="caution">
    <text evidence="17">The sequence shown here is derived from an EMBL/GenBank/DDBJ whole genome shotgun (WGS) entry which is preliminary data.</text>
</comment>
<dbReference type="NCBIfam" id="TIGR01675">
    <property type="entry name" value="plant-AP"/>
    <property type="match status" value="1"/>
</dbReference>
<dbReference type="CDD" id="cd16655">
    <property type="entry name" value="RING-Ubox_WDSUB1-like"/>
    <property type="match status" value="1"/>
</dbReference>
<dbReference type="PANTHER" id="PTHR45647">
    <property type="entry name" value="OS02G0152300 PROTEIN"/>
    <property type="match status" value="1"/>
</dbReference>
<accession>A0ABQ7KPV2</accession>
<dbReference type="Gene3D" id="3.40.50.620">
    <property type="entry name" value="HUPs"/>
    <property type="match status" value="1"/>
</dbReference>
<evidence type="ECO:0000256" key="2">
    <source>
        <dbReference type="ARBA" id="ARBA00003861"/>
    </source>
</evidence>
<dbReference type="Gene3D" id="3.40.50.1000">
    <property type="entry name" value="HAD superfamily/HAD-like"/>
    <property type="match status" value="1"/>
</dbReference>
<dbReference type="PROSITE" id="PS00108">
    <property type="entry name" value="PROTEIN_KINASE_ST"/>
    <property type="match status" value="1"/>
</dbReference>
<organism evidence="17 18">
    <name type="scientific">Brassica rapa subsp. trilocularis</name>
    <dbReference type="NCBI Taxonomy" id="1813537"/>
    <lineage>
        <taxon>Eukaryota</taxon>
        <taxon>Viridiplantae</taxon>
        <taxon>Streptophyta</taxon>
        <taxon>Embryophyta</taxon>
        <taxon>Tracheophyta</taxon>
        <taxon>Spermatophyta</taxon>
        <taxon>Magnoliopsida</taxon>
        <taxon>eudicotyledons</taxon>
        <taxon>Gunneridae</taxon>
        <taxon>Pentapetalae</taxon>
        <taxon>rosids</taxon>
        <taxon>malvids</taxon>
        <taxon>Brassicales</taxon>
        <taxon>Brassicaceae</taxon>
        <taxon>Brassiceae</taxon>
        <taxon>Brassica</taxon>
    </lineage>
</organism>
<dbReference type="SMART" id="SM00220">
    <property type="entry name" value="S_TKc"/>
    <property type="match status" value="1"/>
</dbReference>
<dbReference type="InterPro" id="IPR023214">
    <property type="entry name" value="HAD_sf"/>
</dbReference>
<dbReference type="Pfam" id="PF07714">
    <property type="entry name" value="PK_Tyr_Ser-Thr"/>
    <property type="match status" value="1"/>
</dbReference>
<dbReference type="InterPro" id="IPR001245">
    <property type="entry name" value="Ser-Thr/Tyr_kinase_cat_dom"/>
</dbReference>
<dbReference type="InterPro" id="IPR011009">
    <property type="entry name" value="Kinase-like_dom_sf"/>
</dbReference>
<keyword evidence="11 12" id="KW-0067">ATP-binding</keyword>
<keyword evidence="13" id="KW-0175">Coiled coil</keyword>
<evidence type="ECO:0000256" key="4">
    <source>
        <dbReference type="ARBA" id="ARBA00012483"/>
    </source>
</evidence>
<keyword evidence="10" id="KW-0833">Ubl conjugation pathway</keyword>
<dbReference type="SUPFAM" id="SSF52402">
    <property type="entry name" value="Adenine nucleotide alpha hydrolases-like"/>
    <property type="match status" value="1"/>
</dbReference>
<reference evidence="17 18" key="1">
    <citation type="submission" date="2021-03" db="EMBL/GenBank/DDBJ databases">
        <authorList>
            <person name="King G.J."/>
            <person name="Bancroft I."/>
            <person name="Baten A."/>
            <person name="Bloomfield J."/>
            <person name="Borpatragohain P."/>
            <person name="He Z."/>
            <person name="Irish N."/>
            <person name="Irwin J."/>
            <person name="Liu K."/>
            <person name="Mauleon R.P."/>
            <person name="Moore J."/>
            <person name="Morris R."/>
            <person name="Ostergaard L."/>
            <person name="Wang B."/>
            <person name="Wells R."/>
        </authorList>
    </citation>
    <scope>NUCLEOTIDE SEQUENCE [LARGE SCALE GENOMIC DNA]</scope>
    <source>
        <strain evidence="17">R-o-18</strain>
        <tissue evidence="17">Leaf</tissue>
    </source>
</reference>
<evidence type="ECO:0000256" key="13">
    <source>
        <dbReference type="SAM" id="Coils"/>
    </source>
</evidence>
<dbReference type="Proteomes" id="UP000823674">
    <property type="component" value="Chromosome A10"/>
</dbReference>
<feature type="region of interest" description="Disordered" evidence="14">
    <location>
        <begin position="278"/>
        <end position="306"/>
    </location>
</feature>
<dbReference type="InterPro" id="IPR051348">
    <property type="entry name" value="U-box_ubiquitin_ligases"/>
</dbReference>
<dbReference type="InterPro" id="IPR017441">
    <property type="entry name" value="Protein_kinase_ATP_BS"/>
</dbReference>
<keyword evidence="8 12" id="KW-0547">Nucleotide-binding</keyword>
<keyword evidence="18" id="KW-1185">Reference proteome</keyword>
<dbReference type="Gene3D" id="1.10.510.10">
    <property type="entry name" value="Transferase(Phosphotransferase) domain 1"/>
    <property type="match status" value="1"/>
</dbReference>
<feature type="binding site" evidence="12">
    <location>
        <position position="463"/>
    </location>
    <ligand>
        <name>ATP</name>
        <dbReference type="ChEBI" id="CHEBI:30616"/>
    </ligand>
</feature>
<evidence type="ECO:0000256" key="11">
    <source>
        <dbReference type="ARBA" id="ARBA00022840"/>
    </source>
</evidence>
<dbReference type="EC" id="2.3.2.27" evidence="4"/>